<evidence type="ECO:0000256" key="3">
    <source>
        <dbReference type="SAM" id="Phobius"/>
    </source>
</evidence>
<dbReference type="OrthoDB" id="3531865at2759"/>
<keyword evidence="3" id="KW-0812">Transmembrane</keyword>
<gene>
    <name evidence="4" type="ORF">G7Y89_g15777</name>
</gene>
<sequence>MYSKDKLSEENLLGKQNFIDDNNDKEYQSLRSIRRWKCPPTYLWGIQLIFFLVSLSLLLSSSFSRHNSQQFNCDDHMPMYSPALEAVKNTGHYQRFDGSFATPNPFKGTPNPSIDEHWNGITYGDGGVISISAETLHAVNASAEYSVKLSPEIGGGYMASVEALHQLHCLDLLRQASYEDYYKDKAEAWNDSPQTLRYHIDHCIDNLRQKMMCDADAGILTYVWVKDHPAPFPDFSVQHKCRDFNALKDWVTEHQIFTTKEHGIQRMPGAHDLDTPP</sequence>
<keyword evidence="3" id="KW-0472">Membrane</keyword>
<evidence type="ECO:0000313" key="4">
    <source>
        <dbReference type="EMBL" id="KAF4609846.1"/>
    </source>
</evidence>
<comment type="similarity">
    <text evidence="2">Belongs to the ustYa family.</text>
</comment>
<dbReference type="GO" id="GO:0043386">
    <property type="term" value="P:mycotoxin biosynthetic process"/>
    <property type="evidence" value="ECO:0007669"/>
    <property type="project" value="InterPro"/>
</dbReference>
<dbReference type="InterPro" id="IPR021765">
    <property type="entry name" value="UstYa-like"/>
</dbReference>
<feature type="transmembrane region" description="Helical" evidence="3">
    <location>
        <begin position="41"/>
        <end position="63"/>
    </location>
</feature>
<dbReference type="Proteomes" id="UP000566819">
    <property type="component" value="Unassembled WGS sequence"/>
</dbReference>
<protein>
    <submittedName>
        <fullName evidence="4">Uncharacterized protein</fullName>
    </submittedName>
</protein>
<accession>A0A8H4QFR9</accession>
<name>A0A8H4QFR9_9HELO</name>
<comment type="caution">
    <text evidence="4">The sequence shown here is derived from an EMBL/GenBank/DDBJ whole genome shotgun (WGS) entry which is preliminary data.</text>
</comment>
<evidence type="ECO:0000313" key="5">
    <source>
        <dbReference type="Proteomes" id="UP000566819"/>
    </source>
</evidence>
<comment type="pathway">
    <text evidence="1">Mycotoxin biosynthesis.</text>
</comment>
<dbReference type="PANTHER" id="PTHR33365">
    <property type="entry name" value="YALI0B05434P"/>
    <property type="match status" value="1"/>
</dbReference>
<keyword evidence="3" id="KW-1133">Transmembrane helix</keyword>
<keyword evidence="5" id="KW-1185">Reference proteome</keyword>
<dbReference type="AlphaFoldDB" id="A0A8H4QFR9"/>
<dbReference type="EMBL" id="JAAMPI010002684">
    <property type="protein sequence ID" value="KAF4609846.1"/>
    <property type="molecule type" value="Genomic_DNA"/>
</dbReference>
<proteinExistence type="inferred from homology"/>
<evidence type="ECO:0000256" key="1">
    <source>
        <dbReference type="ARBA" id="ARBA00004685"/>
    </source>
</evidence>
<organism evidence="4 5">
    <name type="scientific">Cudoniella acicularis</name>
    <dbReference type="NCBI Taxonomy" id="354080"/>
    <lineage>
        <taxon>Eukaryota</taxon>
        <taxon>Fungi</taxon>
        <taxon>Dikarya</taxon>
        <taxon>Ascomycota</taxon>
        <taxon>Pezizomycotina</taxon>
        <taxon>Leotiomycetes</taxon>
        <taxon>Helotiales</taxon>
        <taxon>Tricladiaceae</taxon>
        <taxon>Cudoniella</taxon>
    </lineage>
</organism>
<dbReference type="PANTHER" id="PTHR33365:SF4">
    <property type="entry name" value="CYCLOCHLOROTINE BIOSYNTHESIS PROTEIN O"/>
    <property type="match status" value="1"/>
</dbReference>
<reference evidence="4 5" key="1">
    <citation type="submission" date="2020-03" db="EMBL/GenBank/DDBJ databases">
        <title>Draft Genome Sequence of Cudoniella acicularis.</title>
        <authorList>
            <person name="Buettner E."/>
            <person name="Kellner H."/>
        </authorList>
    </citation>
    <scope>NUCLEOTIDE SEQUENCE [LARGE SCALE GENOMIC DNA]</scope>
    <source>
        <strain evidence="4 5">DSM 108380</strain>
    </source>
</reference>
<evidence type="ECO:0000256" key="2">
    <source>
        <dbReference type="ARBA" id="ARBA00035112"/>
    </source>
</evidence>
<dbReference type="Pfam" id="PF11807">
    <property type="entry name" value="UstYa"/>
    <property type="match status" value="1"/>
</dbReference>